<evidence type="ECO:0000313" key="2">
    <source>
        <dbReference type="Proteomes" id="UP000286268"/>
    </source>
</evidence>
<proteinExistence type="predicted"/>
<dbReference type="EMBL" id="CP025746">
    <property type="protein sequence ID" value="QAA33932.1"/>
    <property type="molecule type" value="Genomic_DNA"/>
</dbReference>
<sequence>MRKLSDAEVLSLSGLLTAERDGLAVARAVQGFINDDDIKKQAEAAVLAAEGRIKGIQQFINENQVTR</sequence>
<organism evidence="1 2">
    <name type="scientific">Clostridium manihotivorum</name>
    <dbReference type="NCBI Taxonomy" id="2320868"/>
    <lineage>
        <taxon>Bacteria</taxon>
        <taxon>Bacillati</taxon>
        <taxon>Bacillota</taxon>
        <taxon>Clostridia</taxon>
        <taxon>Eubacteriales</taxon>
        <taxon>Clostridiaceae</taxon>
        <taxon>Clostridium</taxon>
    </lineage>
</organism>
<gene>
    <name evidence="1" type="ORF">C1I91_21135</name>
</gene>
<name>A0A3R5VAI3_9CLOT</name>
<dbReference type="RefSeq" id="WP_128214652.1">
    <property type="nucleotide sequence ID" value="NZ_CP025746.1"/>
</dbReference>
<dbReference type="AlphaFoldDB" id="A0A3R5VAI3"/>
<dbReference type="OrthoDB" id="1683748at2"/>
<dbReference type="Proteomes" id="UP000286268">
    <property type="component" value="Chromosome"/>
</dbReference>
<evidence type="ECO:0000313" key="1">
    <source>
        <dbReference type="EMBL" id="QAA33932.1"/>
    </source>
</evidence>
<reference evidence="1 2" key="1">
    <citation type="submission" date="2018-01" db="EMBL/GenBank/DDBJ databases">
        <title>Genome Sequencing and Assembly of Anaerobacter polyendosporus strain CT4.</title>
        <authorList>
            <person name="Tachaapaikoon C."/>
            <person name="Sutheeworapong S."/>
            <person name="Jenjaroenpun P."/>
            <person name="Wongsurawat T."/>
            <person name="Nookeaw I."/>
            <person name="Cheawchanlertfa P."/>
            <person name="Kosugi A."/>
            <person name="Cheevadhanarak S."/>
            <person name="Ratanakhanokchai K."/>
        </authorList>
    </citation>
    <scope>NUCLEOTIDE SEQUENCE [LARGE SCALE GENOMIC DNA]</scope>
    <source>
        <strain evidence="1 2">CT4</strain>
    </source>
</reference>
<dbReference type="KEGG" id="cmah:C1I91_21135"/>
<accession>A0A3R5VAI3</accession>
<protein>
    <submittedName>
        <fullName evidence="1">Uncharacterized protein</fullName>
    </submittedName>
</protein>
<keyword evidence="2" id="KW-1185">Reference proteome</keyword>